<dbReference type="EMBL" id="BAABAT010000011">
    <property type="protein sequence ID" value="GAA4251169.1"/>
    <property type="molecule type" value="Genomic_DNA"/>
</dbReference>
<feature type="compositionally biased region" description="Pro residues" evidence="1">
    <location>
        <begin position="67"/>
        <end position="79"/>
    </location>
</feature>
<organism evidence="2 3">
    <name type="scientific">Dactylosporangium darangshiense</name>
    <dbReference type="NCBI Taxonomy" id="579108"/>
    <lineage>
        <taxon>Bacteria</taxon>
        <taxon>Bacillati</taxon>
        <taxon>Actinomycetota</taxon>
        <taxon>Actinomycetes</taxon>
        <taxon>Micromonosporales</taxon>
        <taxon>Micromonosporaceae</taxon>
        <taxon>Dactylosporangium</taxon>
    </lineage>
</organism>
<feature type="compositionally biased region" description="Basic and acidic residues" evidence="1">
    <location>
        <begin position="194"/>
        <end position="204"/>
    </location>
</feature>
<evidence type="ECO:0000256" key="1">
    <source>
        <dbReference type="SAM" id="MobiDB-lite"/>
    </source>
</evidence>
<name>A0ABP8DAB9_9ACTN</name>
<sequence length="218" mass="21813">MWTVSGAPAGSPVMGSHNRTVPLSLPEASSVDPSGNGTAATARTWLVPVSGVPNAGGAVLHTGSTTDPPPQPATRPPAPTAANPDIAIRNRSPWPATVTHAAGSPAADSTAAHTRPCSPALCNANSNTAGSTPDNNPGAATSSPNRPAAAANPTNRRTPPAGTSDHPTKTANNNSRSNTEAAPSTITTPMPPRPPEHIPERASRLEQSGRSPSVPAAS</sequence>
<feature type="compositionally biased region" description="Low complexity" evidence="1">
    <location>
        <begin position="101"/>
        <end position="112"/>
    </location>
</feature>
<dbReference type="Proteomes" id="UP001500620">
    <property type="component" value="Unassembled WGS sequence"/>
</dbReference>
<accession>A0ABP8DAB9</accession>
<proteinExistence type="predicted"/>
<gene>
    <name evidence="2" type="ORF">GCM10022255_042710</name>
</gene>
<feature type="region of interest" description="Disordered" evidence="1">
    <location>
        <begin position="1"/>
        <end position="218"/>
    </location>
</feature>
<evidence type="ECO:0000313" key="3">
    <source>
        <dbReference type="Proteomes" id="UP001500620"/>
    </source>
</evidence>
<evidence type="ECO:0000313" key="2">
    <source>
        <dbReference type="EMBL" id="GAA4251169.1"/>
    </source>
</evidence>
<feature type="compositionally biased region" description="Polar residues" evidence="1">
    <location>
        <begin position="31"/>
        <end position="41"/>
    </location>
</feature>
<keyword evidence="3" id="KW-1185">Reference proteome</keyword>
<feature type="compositionally biased region" description="Low complexity" evidence="1">
    <location>
        <begin position="139"/>
        <end position="161"/>
    </location>
</feature>
<feature type="compositionally biased region" description="Polar residues" evidence="1">
    <location>
        <begin position="169"/>
        <end position="182"/>
    </location>
</feature>
<reference evidence="3" key="1">
    <citation type="journal article" date="2019" name="Int. J. Syst. Evol. Microbiol.">
        <title>The Global Catalogue of Microorganisms (GCM) 10K type strain sequencing project: providing services to taxonomists for standard genome sequencing and annotation.</title>
        <authorList>
            <consortium name="The Broad Institute Genomics Platform"/>
            <consortium name="The Broad Institute Genome Sequencing Center for Infectious Disease"/>
            <person name="Wu L."/>
            <person name="Ma J."/>
        </authorList>
    </citation>
    <scope>NUCLEOTIDE SEQUENCE [LARGE SCALE GENOMIC DNA]</scope>
    <source>
        <strain evidence="3">JCM 17441</strain>
    </source>
</reference>
<feature type="compositionally biased region" description="Polar residues" evidence="1">
    <location>
        <begin position="123"/>
        <end position="135"/>
    </location>
</feature>
<protein>
    <submittedName>
        <fullName evidence="2">Uncharacterized protein</fullName>
    </submittedName>
</protein>
<comment type="caution">
    <text evidence="2">The sequence shown here is derived from an EMBL/GenBank/DDBJ whole genome shotgun (WGS) entry which is preliminary data.</text>
</comment>